<dbReference type="RefSeq" id="WP_184616752.1">
    <property type="nucleotide sequence ID" value="NZ_BOOS01000022.1"/>
</dbReference>
<name>A0A7W8ZA74_9ACTN</name>
<organism evidence="2 3">
    <name type="scientific">Sphaerisporangium krabiense</name>
    <dbReference type="NCBI Taxonomy" id="763782"/>
    <lineage>
        <taxon>Bacteria</taxon>
        <taxon>Bacillati</taxon>
        <taxon>Actinomycetota</taxon>
        <taxon>Actinomycetes</taxon>
        <taxon>Streptosporangiales</taxon>
        <taxon>Streptosporangiaceae</taxon>
        <taxon>Sphaerisporangium</taxon>
    </lineage>
</organism>
<dbReference type="AlphaFoldDB" id="A0A7W8ZA74"/>
<comment type="caution">
    <text evidence="2">The sequence shown here is derived from an EMBL/GenBank/DDBJ whole genome shotgun (WGS) entry which is preliminary data.</text>
</comment>
<gene>
    <name evidence="2" type="ORF">BJ981_006022</name>
</gene>
<accession>A0A7W8ZA74</accession>
<evidence type="ECO:0000313" key="2">
    <source>
        <dbReference type="EMBL" id="MBB5630258.1"/>
    </source>
</evidence>
<keyword evidence="3" id="KW-1185">Reference proteome</keyword>
<evidence type="ECO:0000313" key="3">
    <source>
        <dbReference type="Proteomes" id="UP000588112"/>
    </source>
</evidence>
<dbReference type="Proteomes" id="UP000588112">
    <property type="component" value="Unassembled WGS sequence"/>
</dbReference>
<protein>
    <submittedName>
        <fullName evidence="2">Uncharacterized protein</fullName>
    </submittedName>
</protein>
<proteinExistence type="predicted"/>
<reference evidence="2 3" key="1">
    <citation type="submission" date="2020-08" db="EMBL/GenBank/DDBJ databases">
        <title>Sequencing the genomes of 1000 actinobacteria strains.</title>
        <authorList>
            <person name="Klenk H.-P."/>
        </authorList>
    </citation>
    <scope>NUCLEOTIDE SEQUENCE [LARGE SCALE GENOMIC DNA]</scope>
    <source>
        <strain evidence="2 3">DSM 45790</strain>
    </source>
</reference>
<evidence type="ECO:0000256" key="1">
    <source>
        <dbReference type="SAM" id="MobiDB-lite"/>
    </source>
</evidence>
<feature type="region of interest" description="Disordered" evidence="1">
    <location>
        <begin position="1"/>
        <end position="43"/>
    </location>
</feature>
<sequence length="133" mass="14034">MTPTKIPPTVSAPSGTGEGSARTATVPGTTWDSMPSPAEDDGAGHAPILVELAIRRRDGNAAPNSLVAGIRILSLLPRNWRKDLQQTGEGMALRVYADVLPAARIREEVAAVLTNPEVGEWEVAACRTLSPQV</sequence>
<dbReference type="EMBL" id="JACHBR010000002">
    <property type="protein sequence ID" value="MBB5630258.1"/>
    <property type="molecule type" value="Genomic_DNA"/>
</dbReference>
<feature type="compositionally biased region" description="Polar residues" evidence="1">
    <location>
        <begin position="22"/>
        <end position="33"/>
    </location>
</feature>